<evidence type="ECO:0000256" key="4">
    <source>
        <dbReference type="ARBA" id="ARBA00007721"/>
    </source>
</evidence>
<dbReference type="SMART" id="SM00736">
    <property type="entry name" value="CADG"/>
    <property type="match status" value="1"/>
</dbReference>
<reference evidence="14 15" key="1">
    <citation type="submission" date="2020-04" db="EMBL/GenBank/DDBJ databases">
        <authorList>
            <person name="Wallbank WR R."/>
            <person name="Pardo Diaz C."/>
            <person name="Kozak K."/>
            <person name="Martin S."/>
            <person name="Jiggins C."/>
            <person name="Moest M."/>
            <person name="Warren A I."/>
            <person name="Byers J.R.P. K."/>
            <person name="Montejo-Kovacevich G."/>
            <person name="Yen C E."/>
        </authorList>
    </citation>
    <scope>NUCLEOTIDE SEQUENCE [LARGE SCALE GENOMIC DNA]</scope>
</reference>
<proteinExistence type="inferred from homology"/>
<evidence type="ECO:0000256" key="7">
    <source>
        <dbReference type="ARBA" id="ARBA00022692"/>
    </source>
</evidence>
<dbReference type="Proteomes" id="UP000494256">
    <property type="component" value="Unassembled WGS sequence"/>
</dbReference>
<feature type="compositionally biased region" description="Polar residues" evidence="12">
    <location>
        <begin position="388"/>
        <end position="424"/>
    </location>
</feature>
<keyword evidence="9" id="KW-0472">Membrane</keyword>
<dbReference type="InterPro" id="IPR048346">
    <property type="entry name" value="Sarcoglycan_N"/>
</dbReference>
<gene>
    <name evidence="14" type="ORF">APLA_LOCUS15988</name>
</gene>
<keyword evidence="10" id="KW-0325">Glycoprotein</keyword>
<dbReference type="InterPro" id="IPR008908">
    <property type="entry name" value="Sarcoglycan_alpha/epsilon"/>
</dbReference>
<evidence type="ECO:0000256" key="5">
    <source>
        <dbReference type="ARBA" id="ARBA00022475"/>
    </source>
</evidence>
<evidence type="ECO:0000256" key="8">
    <source>
        <dbReference type="ARBA" id="ARBA00022989"/>
    </source>
</evidence>
<name>A0A8S1BGM1_ARCPL</name>
<accession>A0A8S1BGM1</accession>
<sequence length="541" mass="61060">MGMWSRLLIKRSYGKAAVNAAAMLILRALLLAAVSTAHIHNAVETEMFAIPISPNLFNWTYQEFDQQYRFHASLLGKPELPSWLRYIYSGRHHSGFIFGTPPRGSAGPITLEVIGLNRQDFETRRVLLRLDVRTKEKMARHEVELKIDNLNVEDLLDEHKMTRLKDILRTKLWIESNEDLYATFLASAIDLGARLPLKPSDGEGLVVRLGSSMPFSAELKRLREEVRPLSRLPSCPREYKRTTVERLFRDAGLTLDWCSFELYNTVYKERTTLHLEYLTELPNTSKNAKSFKALDTRDAWSAPSRQALPSRSYGKVLTAAVLVPVTLMFLSVTALTAVICALQAVRDPESENFLNNIFHICIDYRNRRAHKSKVEMCRYGTGNTEQTQVADNASNKSIGVSPNNSLVRPYSPKSTTNLASNYNRPQPPPYMGSATNSLHHRKSADRTPSSSGDTPEHRTHLLEESLKLLNEAKLSSEFDNIPLKDPIIDLNDGTEDYVPIKSDPSAYISKKPDQTGYLTMKPDLDDISVPDLAKFRITGPI</sequence>
<evidence type="ECO:0000313" key="15">
    <source>
        <dbReference type="Proteomes" id="UP000494256"/>
    </source>
</evidence>
<dbReference type="GO" id="GO:0005856">
    <property type="term" value="C:cytoskeleton"/>
    <property type="evidence" value="ECO:0007669"/>
    <property type="project" value="UniProtKB-SubCell"/>
</dbReference>
<comment type="similarity">
    <text evidence="4">Belongs to the sarcoglycan alpha/epsilon family.</text>
</comment>
<comment type="caution">
    <text evidence="14">The sequence shown here is derived from an EMBL/GenBank/DDBJ whole genome shotgun (WGS) entry which is preliminary data.</text>
</comment>
<evidence type="ECO:0000256" key="11">
    <source>
        <dbReference type="ARBA" id="ARBA00023212"/>
    </source>
</evidence>
<dbReference type="EMBL" id="CADEBD010000553">
    <property type="protein sequence ID" value="CAB3257672.1"/>
    <property type="molecule type" value="Genomic_DNA"/>
</dbReference>
<protein>
    <recommendedName>
        <fullName evidence="13">Dystroglycan-type cadherin-like domain-containing protein</fullName>
    </recommendedName>
</protein>
<dbReference type="SUPFAM" id="SSF49313">
    <property type="entry name" value="Cadherin-like"/>
    <property type="match status" value="1"/>
</dbReference>
<keyword evidence="5" id="KW-1003">Cell membrane</keyword>
<keyword evidence="8" id="KW-1133">Transmembrane helix</keyword>
<dbReference type="AlphaFoldDB" id="A0A8S1BGM1"/>
<feature type="domain" description="Dystroglycan-type cadherin-like" evidence="13">
    <location>
        <begin position="34"/>
        <end position="139"/>
    </location>
</feature>
<keyword evidence="7" id="KW-0812">Transmembrane</keyword>
<dbReference type="GO" id="GO:0016012">
    <property type="term" value="C:sarcoglycan complex"/>
    <property type="evidence" value="ECO:0007669"/>
    <property type="project" value="InterPro"/>
</dbReference>
<evidence type="ECO:0000256" key="12">
    <source>
        <dbReference type="SAM" id="MobiDB-lite"/>
    </source>
</evidence>
<comment type="function">
    <text evidence="1">Component of the sarcoglycan complex, a subcomplex of the dystrophin-glycoprotein complex which forms a link between the F-actin cytoskeleton and the extracellular matrix.</text>
</comment>
<keyword evidence="6" id="KW-0963">Cytoplasm</keyword>
<evidence type="ECO:0000256" key="2">
    <source>
        <dbReference type="ARBA" id="ARBA00004245"/>
    </source>
</evidence>
<evidence type="ECO:0000256" key="9">
    <source>
        <dbReference type="ARBA" id="ARBA00023136"/>
    </source>
</evidence>
<comment type="subcellular location">
    <subcellularLocation>
        <location evidence="3">Cell membrane</location>
        <location evidence="3">Sarcolemma</location>
        <topology evidence="3">Single-pass membrane protein</topology>
    </subcellularLocation>
    <subcellularLocation>
        <location evidence="2">Cytoplasm</location>
        <location evidence="2">Cytoskeleton</location>
    </subcellularLocation>
</comment>
<dbReference type="Pfam" id="PF20989">
    <property type="entry name" value="Sarcoglycan_2_C"/>
    <property type="match status" value="1"/>
</dbReference>
<dbReference type="Pfam" id="PF05510">
    <property type="entry name" value="Sarcoglycan_2"/>
    <property type="match status" value="1"/>
</dbReference>
<feature type="region of interest" description="Disordered" evidence="12">
    <location>
        <begin position="388"/>
        <end position="458"/>
    </location>
</feature>
<evidence type="ECO:0000313" key="14">
    <source>
        <dbReference type="EMBL" id="CAB3257672.1"/>
    </source>
</evidence>
<dbReference type="PANTHER" id="PTHR10132">
    <property type="entry name" value="ALPHA-/EPSILON-SARCOGLYCAN FAMILY MEMBER"/>
    <property type="match status" value="1"/>
</dbReference>
<dbReference type="PANTHER" id="PTHR10132:SF14">
    <property type="entry name" value="SARCOGLYCAN ALPHA, ISOFORM C"/>
    <property type="match status" value="1"/>
</dbReference>
<evidence type="ECO:0000256" key="6">
    <source>
        <dbReference type="ARBA" id="ARBA00022490"/>
    </source>
</evidence>
<dbReference type="OrthoDB" id="7477989at2759"/>
<dbReference type="InterPro" id="IPR006644">
    <property type="entry name" value="Cadg"/>
</dbReference>
<evidence type="ECO:0000259" key="13">
    <source>
        <dbReference type="SMART" id="SM00736"/>
    </source>
</evidence>
<evidence type="ECO:0000256" key="1">
    <source>
        <dbReference type="ARBA" id="ARBA00002860"/>
    </source>
</evidence>
<dbReference type="GO" id="GO:0042383">
    <property type="term" value="C:sarcolemma"/>
    <property type="evidence" value="ECO:0007669"/>
    <property type="project" value="UniProtKB-SubCell"/>
</dbReference>
<keyword evidence="11" id="KW-0206">Cytoskeleton</keyword>
<evidence type="ECO:0000256" key="3">
    <source>
        <dbReference type="ARBA" id="ARBA00004513"/>
    </source>
</evidence>
<dbReference type="InterPro" id="IPR048347">
    <property type="entry name" value="Sarcoglycan_C"/>
</dbReference>
<evidence type="ECO:0000256" key="10">
    <source>
        <dbReference type="ARBA" id="ARBA00023180"/>
    </source>
</evidence>
<organism evidence="14 15">
    <name type="scientific">Arctia plantaginis</name>
    <name type="common">Wood tiger moth</name>
    <name type="synonym">Phalaena plantaginis</name>
    <dbReference type="NCBI Taxonomy" id="874455"/>
    <lineage>
        <taxon>Eukaryota</taxon>
        <taxon>Metazoa</taxon>
        <taxon>Ecdysozoa</taxon>
        <taxon>Arthropoda</taxon>
        <taxon>Hexapoda</taxon>
        <taxon>Insecta</taxon>
        <taxon>Pterygota</taxon>
        <taxon>Neoptera</taxon>
        <taxon>Endopterygota</taxon>
        <taxon>Lepidoptera</taxon>
        <taxon>Glossata</taxon>
        <taxon>Ditrysia</taxon>
        <taxon>Noctuoidea</taxon>
        <taxon>Erebidae</taxon>
        <taxon>Arctiinae</taxon>
        <taxon>Arctia</taxon>
    </lineage>
</organism>
<dbReference type="GO" id="GO:0005509">
    <property type="term" value="F:calcium ion binding"/>
    <property type="evidence" value="ECO:0007669"/>
    <property type="project" value="InterPro"/>
</dbReference>
<dbReference type="InterPro" id="IPR015919">
    <property type="entry name" value="Cadherin-like_sf"/>
</dbReference>